<dbReference type="OrthoDB" id="312032at2759"/>
<protein>
    <recommendedName>
        <fullName evidence="8">ABC3 transporter permease C-terminal domain-containing protein</fullName>
    </recommendedName>
</protein>
<dbReference type="GO" id="GO:0005886">
    <property type="term" value="C:plasma membrane"/>
    <property type="evidence" value="ECO:0007669"/>
    <property type="project" value="UniProtKB-SubCell"/>
</dbReference>
<comment type="caution">
    <text evidence="9">The sequence shown here is derived from an EMBL/GenBank/DDBJ whole genome shotgun (WGS) entry which is preliminary data.</text>
</comment>
<dbReference type="Pfam" id="PF02687">
    <property type="entry name" value="FtsX"/>
    <property type="match status" value="2"/>
</dbReference>
<evidence type="ECO:0000256" key="4">
    <source>
        <dbReference type="ARBA" id="ARBA00022989"/>
    </source>
</evidence>
<gene>
    <name evidence="9" type="ORF">CYY_006230</name>
</gene>
<feature type="transmembrane region" description="Helical" evidence="7">
    <location>
        <begin position="792"/>
        <end position="812"/>
    </location>
</feature>
<evidence type="ECO:0000313" key="10">
    <source>
        <dbReference type="Proteomes" id="UP000695562"/>
    </source>
</evidence>
<feature type="transmembrane region" description="Helical" evidence="7">
    <location>
        <begin position="1283"/>
        <end position="1308"/>
    </location>
</feature>
<feature type="transmembrane region" description="Helical" evidence="7">
    <location>
        <begin position="1328"/>
        <end position="1347"/>
    </location>
</feature>
<feature type="transmembrane region" description="Helical" evidence="7">
    <location>
        <begin position="155"/>
        <end position="176"/>
    </location>
</feature>
<keyword evidence="5 7" id="KW-0472">Membrane</keyword>
<comment type="subcellular location">
    <subcellularLocation>
        <location evidence="1">Cell membrane</location>
        <topology evidence="1">Multi-pass membrane protein</topology>
    </subcellularLocation>
</comment>
<evidence type="ECO:0000256" key="1">
    <source>
        <dbReference type="ARBA" id="ARBA00004651"/>
    </source>
</evidence>
<keyword evidence="3 7" id="KW-0812">Transmembrane</keyword>
<evidence type="ECO:0000256" key="3">
    <source>
        <dbReference type="ARBA" id="ARBA00022692"/>
    </source>
</evidence>
<evidence type="ECO:0000256" key="5">
    <source>
        <dbReference type="ARBA" id="ARBA00023136"/>
    </source>
</evidence>
<proteinExistence type="predicted"/>
<feature type="transmembrane region" description="Helical" evidence="7">
    <location>
        <begin position="824"/>
        <end position="843"/>
    </location>
</feature>
<feature type="region of interest" description="Disordered" evidence="6">
    <location>
        <begin position="24"/>
        <end position="78"/>
    </location>
</feature>
<sequence length="1365" mass="153144">MSKNYDDHKSHLLGDNHDGFGEFDSSFNNTFQSNSNSPQFNNGSSKYQKLRDEDMDDNDDSSPSTYSNPHTDSPFLKSNGLGGKTSSLSSFETFSLGHGHKIDREKDDGSSSFNMSTVKGFFQYLYVSLRYTLYGDLRVALKYVHNNSKRNKKSLLLGLFTIFLVVLFISFLQNLIQASPIVFLKLSEDQTGELDLVITGDPNNYGSANTSLLLATPVYETSSEEAQYNKVDTREKLAEAMDENDFNGVSTDQQISRATSLLDVVKDTVASVNNQLNFIGDLSGYFVNSTFLNQTLYGASTVHGVAPRWLSIGNIKNANTDISASLILMVMNTNLEKSLNLGRGWTHPALVGNQIHITKSFLTRIGVEPNKGESVHLHMSFVDVLERLGTQALPTVKDITNVIEQYTQQPIPDSFNITALVDIYQSIYPSKNMTQVLTDMFDNGINITKIDATTYSYIIFPKIIISNYYSFFENDLTIDKELVVVDAIKSSGGKFPNSIGNVGVLESSFVEQLIVEKLDNISQQLNSSVFQNIVQLAEFVESIYPNNNYSMIIDQVINLQDRITNFTRQFKIDYYSMSSVVMLQNRVKIYTASDQEMMNGFMAFTNQIASRLGYSYPVTFTTPLSTTVQMFMYTKLSLNQIFNCVATVLLVLGALMIYSLLLSDVEGKTFEYGMLRAQGMRHYALILLLLSQALYFSIPGIIFGLFFGWCVYSVVAYFVYCKFVLLPIDLTFYSTSIISGLFMGLLMPIVANIAPIQRALSRTLRDALDVYHQVKNETIVKIMKLEEIGLDVLQTLLAVMAVGVGFTVYYLIPLSFTFRNYGLFFGILTGILMGMLFGMSMLAQAIQPFVEKAVIFCLILGKDRKSLYNLVRKNLFSHSSRNSKTATMLTISLTFVIFTGCVFRLQGHNIQELVRLGIGSDVAVVATSTFNPIPEDKIRAFLDNDIANNTQSIVTSYSTVTFPLDKIMNIRSTHLTTLASYPDVPVRVYGVEQNFLSSVFLDFYDYTELSKSLNFPSIKGTSTPDVISSLYVNQHKQTIPEDVGGVIVPPPSVISNGSVLYEPDNPIWWWVRNHLNNTYVYKNYTDMVISEAFRLTSGADTNTPFSLVIKYKQFEGALNVLNLLSKPQSMVGMFPSFFFSTYSQTSWNSPVLVNIDEFYNIMNLVFSLTSDPAVQLPAVPPKSKILVKLKASATQSQRDNVINGIRNFIKTDNIQVVDTQFLLNNTETAITILNLFFYVVSSASIILCFFMLWVSFSANIHENSWEFGVLRSIGLTSFQVTRVYIYEALVLIFSSMILGLCIGLGIALTLTLQFDLFTELPFSFEFPYIMFIGVLISSIFIAIFVSYQSSKEYRERMIASVLKGK</sequence>
<feature type="compositionally biased region" description="Low complexity" evidence="6">
    <location>
        <begin position="25"/>
        <end position="45"/>
    </location>
</feature>
<feature type="transmembrane region" description="Helical" evidence="7">
    <location>
        <begin position="640"/>
        <end position="662"/>
    </location>
</feature>
<evidence type="ECO:0000256" key="2">
    <source>
        <dbReference type="ARBA" id="ARBA00022475"/>
    </source>
</evidence>
<dbReference type="EMBL" id="AJWJ01000278">
    <property type="protein sequence ID" value="KAF2072454.1"/>
    <property type="molecule type" value="Genomic_DNA"/>
</dbReference>
<evidence type="ECO:0000256" key="7">
    <source>
        <dbReference type="SAM" id="Phobius"/>
    </source>
</evidence>
<dbReference type="InterPro" id="IPR003838">
    <property type="entry name" value="ABC3_permease_C"/>
</dbReference>
<dbReference type="Proteomes" id="UP000695562">
    <property type="component" value="Unassembled WGS sequence"/>
</dbReference>
<organism evidence="9 10">
    <name type="scientific">Polysphondylium violaceum</name>
    <dbReference type="NCBI Taxonomy" id="133409"/>
    <lineage>
        <taxon>Eukaryota</taxon>
        <taxon>Amoebozoa</taxon>
        <taxon>Evosea</taxon>
        <taxon>Eumycetozoa</taxon>
        <taxon>Dictyostelia</taxon>
        <taxon>Dictyosteliales</taxon>
        <taxon>Dictyosteliaceae</taxon>
        <taxon>Polysphondylium</taxon>
    </lineage>
</organism>
<accession>A0A8J4PTV5</accession>
<feature type="transmembrane region" description="Helical" evidence="7">
    <location>
        <begin position="1235"/>
        <end position="1256"/>
    </location>
</feature>
<feature type="transmembrane region" description="Helical" evidence="7">
    <location>
        <begin position="886"/>
        <end position="905"/>
    </location>
</feature>
<reference evidence="9" key="1">
    <citation type="submission" date="2020-01" db="EMBL/GenBank/DDBJ databases">
        <title>Development of genomics and gene disruption for Polysphondylium violaceum indicates a role for the polyketide synthase stlB in stalk morphogenesis.</title>
        <authorList>
            <person name="Narita B."/>
            <person name="Kawabe Y."/>
            <person name="Kin K."/>
            <person name="Saito T."/>
            <person name="Gibbs R."/>
            <person name="Kuspa A."/>
            <person name="Muzny D."/>
            <person name="Queller D."/>
            <person name="Richards S."/>
            <person name="Strassman J."/>
            <person name="Sucgang R."/>
            <person name="Worley K."/>
            <person name="Schaap P."/>
        </authorList>
    </citation>
    <scope>NUCLEOTIDE SEQUENCE</scope>
    <source>
        <strain evidence="9">QSvi11</strain>
    </source>
</reference>
<feature type="transmembrane region" description="Helical" evidence="7">
    <location>
        <begin position="732"/>
        <end position="754"/>
    </location>
</feature>
<feature type="compositionally biased region" description="Polar residues" evidence="6">
    <location>
        <begin position="61"/>
        <end position="71"/>
    </location>
</feature>
<feature type="domain" description="ABC3 transporter permease C-terminal" evidence="8">
    <location>
        <begin position="644"/>
        <end position="762"/>
    </location>
</feature>
<evidence type="ECO:0000313" key="9">
    <source>
        <dbReference type="EMBL" id="KAF2072454.1"/>
    </source>
</evidence>
<keyword evidence="4 7" id="KW-1133">Transmembrane helix</keyword>
<feature type="domain" description="ABC3 transporter permease C-terminal" evidence="8">
    <location>
        <begin position="1239"/>
        <end position="1351"/>
    </location>
</feature>
<evidence type="ECO:0000259" key="8">
    <source>
        <dbReference type="Pfam" id="PF02687"/>
    </source>
</evidence>
<keyword evidence="2" id="KW-1003">Cell membrane</keyword>
<name>A0A8J4PTV5_9MYCE</name>
<dbReference type="PANTHER" id="PTHR32522">
    <property type="match status" value="1"/>
</dbReference>
<feature type="transmembrane region" description="Helical" evidence="7">
    <location>
        <begin position="683"/>
        <end position="712"/>
    </location>
</feature>
<evidence type="ECO:0000256" key="6">
    <source>
        <dbReference type="SAM" id="MobiDB-lite"/>
    </source>
</evidence>
<dbReference type="PANTHER" id="PTHR32522:SF5">
    <property type="entry name" value="ABC3 TRANSPORTER PERMEASE PROTEIN DOMAIN-CONTAINING PROTEIN"/>
    <property type="match status" value="1"/>
</dbReference>
<keyword evidence="10" id="KW-1185">Reference proteome</keyword>